<dbReference type="Pfam" id="PF01541">
    <property type="entry name" value="GIY-YIG"/>
    <property type="match status" value="1"/>
</dbReference>
<dbReference type="Gene3D" id="3.40.1440.10">
    <property type="entry name" value="GIY-YIG endonuclease"/>
    <property type="match status" value="1"/>
</dbReference>
<accession>A0A1F8H9U7</accession>
<dbReference type="PROSITE" id="PS50164">
    <property type="entry name" value="GIY_YIG"/>
    <property type="match status" value="1"/>
</dbReference>
<feature type="domain" description="GIY-YIG" evidence="2">
    <location>
        <begin position="1"/>
        <end position="76"/>
    </location>
</feature>
<comment type="similarity">
    <text evidence="1">Belongs to the UPF0213 family.</text>
</comment>
<evidence type="ECO:0000313" key="4">
    <source>
        <dbReference type="Proteomes" id="UP000177745"/>
    </source>
</evidence>
<name>A0A1F8H9U7_9BACT</name>
<protein>
    <recommendedName>
        <fullName evidence="2">GIY-YIG domain-containing protein</fullName>
    </recommendedName>
</protein>
<dbReference type="EMBL" id="MGKY01000002">
    <property type="protein sequence ID" value="OGN34344.1"/>
    <property type="molecule type" value="Genomic_DNA"/>
</dbReference>
<reference evidence="3 4" key="1">
    <citation type="journal article" date="2016" name="Nat. Commun.">
        <title>Thousands of microbial genomes shed light on interconnected biogeochemical processes in an aquifer system.</title>
        <authorList>
            <person name="Anantharaman K."/>
            <person name="Brown C.T."/>
            <person name="Hug L.A."/>
            <person name="Sharon I."/>
            <person name="Castelle C.J."/>
            <person name="Probst A.J."/>
            <person name="Thomas B.C."/>
            <person name="Singh A."/>
            <person name="Wilkins M.J."/>
            <person name="Karaoz U."/>
            <person name="Brodie E.L."/>
            <person name="Williams K.H."/>
            <person name="Hubbard S.S."/>
            <person name="Banfield J.F."/>
        </authorList>
    </citation>
    <scope>NUCLEOTIDE SEQUENCE [LARGE SCALE GENOMIC DNA]</scope>
</reference>
<dbReference type="InterPro" id="IPR000305">
    <property type="entry name" value="GIY-YIG_endonuc"/>
</dbReference>
<evidence type="ECO:0000259" key="2">
    <source>
        <dbReference type="PROSITE" id="PS50164"/>
    </source>
</evidence>
<evidence type="ECO:0000256" key="1">
    <source>
        <dbReference type="ARBA" id="ARBA00007435"/>
    </source>
</evidence>
<dbReference type="InterPro" id="IPR050190">
    <property type="entry name" value="UPF0213_domain"/>
</dbReference>
<organism evidence="3 4">
    <name type="scientific">Candidatus Yanofskybacteria bacterium RIFCSPLOWO2_12_FULL_43_11b</name>
    <dbReference type="NCBI Taxonomy" id="1802710"/>
    <lineage>
        <taxon>Bacteria</taxon>
        <taxon>Candidatus Yanofskyibacteriota</taxon>
    </lineage>
</organism>
<dbReference type="SUPFAM" id="SSF82771">
    <property type="entry name" value="GIY-YIG endonuclease"/>
    <property type="match status" value="1"/>
</dbReference>
<proteinExistence type="inferred from homology"/>
<dbReference type="Proteomes" id="UP000177745">
    <property type="component" value="Unassembled WGS sequence"/>
</dbReference>
<dbReference type="CDD" id="cd10449">
    <property type="entry name" value="GIY-YIG_SLX1_like"/>
    <property type="match status" value="1"/>
</dbReference>
<comment type="caution">
    <text evidence="3">The sequence shown here is derived from an EMBL/GenBank/DDBJ whole genome shotgun (WGS) entry which is preliminary data.</text>
</comment>
<evidence type="ECO:0000313" key="3">
    <source>
        <dbReference type="EMBL" id="OGN34344.1"/>
    </source>
</evidence>
<gene>
    <name evidence="3" type="ORF">A3G51_00320</name>
</gene>
<dbReference type="PANTHER" id="PTHR34477">
    <property type="entry name" value="UPF0213 PROTEIN YHBQ"/>
    <property type="match status" value="1"/>
</dbReference>
<dbReference type="InterPro" id="IPR035901">
    <property type="entry name" value="GIY-YIG_endonuc_sf"/>
</dbReference>
<dbReference type="PANTHER" id="PTHR34477:SF1">
    <property type="entry name" value="UPF0213 PROTEIN YHBQ"/>
    <property type="match status" value="1"/>
</dbReference>
<dbReference type="AlphaFoldDB" id="A0A1F8H9U7"/>
<sequence>MYHTYILKSLKTKKFYIGYSENLEERIKLHNQGAVKATKNKGPWKMVYSEKFYNSREAVHREKQIKSWKNRNSVEKLILK</sequence>